<evidence type="ECO:0000313" key="3">
    <source>
        <dbReference type="Proteomes" id="UP000032049"/>
    </source>
</evidence>
<gene>
    <name evidence="2" type="ORF">TH53_06770</name>
</gene>
<comment type="caution">
    <text evidence="2">The sequence shown here is derived from an EMBL/GenBank/DDBJ whole genome shotgun (WGS) entry which is preliminary data.</text>
</comment>
<dbReference type="Pfam" id="PF01042">
    <property type="entry name" value="Ribonuc_L-PSP"/>
    <property type="match status" value="1"/>
</dbReference>
<dbReference type="AlphaFoldDB" id="A0A0D0GKW3"/>
<dbReference type="FunFam" id="3.30.1330.40:FF:000001">
    <property type="entry name" value="L-PSP family endoribonuclease"/>
    <property type="match status" value="1"/>
</dbReference>
<dbReference type="PANTHER" id="PTHR11803:SF58">
    <property type="entry name" value="PROTEIN HMF1-RELATED"/>
    <property type="match status" value="1"/>
</dbReference>
<dbReference type="OrthoDB" id="9803101at2"/>
<name>A0A0D0GKW3_9SPHI</name>
<accession>A0A0D0GKW3</accession>
<comment type="similarity">
    <text evidence="1">Belongs to the RutC family.</text>
</comment>
<sequence length="126" mass="13653">MKFITPSGLPTPAGHYSPGVVTNNLLFVSGQLPVSPDGSHNFTESFETQARLAMRNVLEIVKEAGAELTGIVKVNVYIVGGEHWSEFNQLYASIMGDHKPARAVIPVPELHHGYLIEIEAVAELTS</sequence>
<reference evidence="2 3" key="1">
    <citation type="submission" date="2015-01" db="EMBL/GenBank/DDBJ databases">
        <title>Draft genome sequence of Pedobacter sp. NL19 isolated from sludge of an effluent treatment pond in an abandoned uranium mine.</title>
        <authorList>
            <person name="Santos T."/>
            <person name="Caetano T."/>
            <person name="Covas C."/>
            <person name="Cruz A."/>
            <person name="Mendo S."/>
        </authorList>
    </citation>
    <scope>NUCLEOTIDE SEQUENCE [LARGE SCALE GENOMIC DNA]</scope>
    <source>
        <strain evidence="2 3">NL19</strain>
    </source>
</reference>
<protein>
    <recommendedName>
        <fullName evidence="4">Reactive intermediate/imine deaminase</fullName>
    </recommendedName>
</protein>
<dbReference type="CDD" id="cd00448">
    <property type="entry name" value="YjgF_YER057c_UK114_family"/>
    <property type="match status" value="1"/>
</dbReference>
<dbReference type="Proteomes" id="UP000032049">
    <property type="component" value="Unassembled WGS sequence"/>
</dbReference>
<dbReference type="InterPro" id="IPR006175">
    <property type="entry name" value="YjgF/YER057c/UK114"/>
</dbReference>
<proteinExistence type="inferred from homology"/>
<dbReference type="RefSeq" id="WP_041879990.1">
    <property type="nucleotide sequence ID" value="NZ_CP157278.1"/>
</dbReference>
<dbReference type="SUPFAM" id="SSF55298">
    <property type="entry name" value="YjgF-like"/>
    <property type="match status" value="1"/>
</dbReference>
<evidence type="ECO:0008006" key="4">
    <source>
        <dbReference type="Google" id="ProtNLM"/>
    </source>
</evidence>
<dbReference type="EMBL" id="JXRA01000028">
    <property type="protein sequence ID" value="KIO77837.1"/>
    <property type="molecule type" value="Genomic_DNA"/>
</dbReference>
<keyword evidence="3" id="KW-1185">Reference proteome</keyword>
<dbReference type="GO" id="GO:0005829">
    <property type="term" value="C:cytosol"/>
    <property type="evidence" value="ECO:0007669"/>
    <property type="project" value="TreeGrafter"/>
</dbReference>
<dbReference type="InterPro" id="IPR035959">
    <property type="entry name" value="RutC-like_sf"/>
</dbReference>
<dbReference type="Gene3D" id="3.30.1330.40">
    <property type="entry name" value="RutC-like"/>
    <property type="match status" value="1"/>
</dbReference>
<evidence type="ECO:0000256" key="1">
    <source>
        <dbReference type="ARBA" id="ARBA00010552"/>
    </source>
</evidence>
<evidence type="ECO:0000313" key="2">
    <source>
        <dbReference type="EMBL" id="KIO77837.1"/>
    </source>
</evidence>
<dbReference type="GO" id="GO:0019239">
    <property type="term" value="F:deaminase activity"/>
    <property type="evidence" value="ECO:0007669"/>
    <property type="project" value="TreeGrafter"/>
</dbReference>
<dbReference type="STRING" id="1503925.TH53_06770"/>
<organism evidence="2 3">
    <name type="scientific">Pedobacter lusitanus</name>
    <dbReference type="NCBI Taxonomy" id="1503925"/>
    <lineage>
        <taxon>Bacteria</taxon>
        <taxon>Pseudomonadati</taxon>
        <taxon>Bacteroidota</taxon>
        <taxon>Sphingobacteriia</taxon>
        <taxon>Sphingobacteriales</taxon>
        <taxon>Sphingobacteriaceae</taxon>
        <taxon>Pedobacter</taxon>
    </lineage>
</organism>
<dbReference type="PANTHER" id="PTHR11803">
    <property type="entry name" value="2-IMINOBUTANOATE/2-IMINOPROPANOATE DEAMINASE RIDA"/>
    <property type="match status" value="1"/>
</dbReference>